<reference evidence="1 2" key="1">
    <citation type="journal article" date="2009" name="Int. J. Syst. Evol. Microbiol.">
        <title>Paenibacillus contaminans sp. nov., isolated from a contaminated laboratory plate.</title>
        <authorList>
            <person name="Chou J.H."/>
            <person name="Lee J.H."/>
            <person name="Lin M.C."/>
            <person name="Chang P.S."/>
            <person name="Arun A.B."/>
            <person name="Young C.C."/>
            <person name="Chen W.M."/>
        </authorList>
    </citation>
    <scope>NUCLEOTIDE SEQUENCE [LARGE SCALE GENOMIC DNA]</scope>
    <source>
        <strain evidence="1 2">CKOBP-6</strain>
    </source>
</reference>
<dbReference type="EMBL" id="QMFB01000008">
    <property type="protein sequence ID" value="RAV20415.1"/>
    <property type="molecule type" value="Genomic_DNA"/>
</dbReference>
<proteinExistence type="predicted"/>
<dbReference type="AlphaFoldDB" id="A0A329MKT4"/>
<dbReference type="Proteomes" id="UP000250369">
    <property type="component" value="Unassembled WGS sequence"/>
</dbReference>
<evidence type="ECO:0008006" key="3">
    <source>
        <dbReference type="Google" id="ProtNLM"/>
    </source>
</evidence>
<gene>
    <name evidence="1" type="ORF">DQG23_15735</name>
</gene>
<keyword evidence="2" id="KW-1185">Reference proteome</keyword>
<dbReference type="InterPro" id="IPR021598">
    <property type="entry name" value="DUF3221"/>
</dbReference>
<protein>
    <recommendedName>
        <fullName evidence="3">DUF3221 domain-containing protein</fullName>
    </recommendedName>
</protein>
<organism evidence="1 2">
    <name type="scientific">Paenibacillus contaminans</name>
    <dbReference type="NCBI Taxonomy" id="450362"/>
    <lineage>
        <taxon>Bacteria</taxon>
        <taxon>Bacillati</taxon>
        <taxon>Bacillota</taxon>
        <taxon>Bacilli</taxon>
        <taxon>Bacillales</taxon>
        <taxon>Paenibacillaceae</taxon>
        <taxon>Paenibacillus</taxon>
    </lineage>
</organism>
<accession>A0A329MKT4</accession>
<name>A0A329MKT4_9BACL</name>
<comment type="caution">
    <text evidence="1">The sequence shown here is derived from an EMBL/GenBank/DDBJ whole genome shotgun (WGS) entry which is preliminary data.</text>
</comment>
<evidence type="ECO:0000313" key="2">
    <source>
        <dbReference type="Proteomes" id="UP000250369"/>
    </source>
</evidence>
<dbReference type="Pfam" id="PF11518">
    <property type="entry name" value="DUF3221"/>
    <property type="match status" value="1"/>
</dbReference>
<sequence length="204" mass="22428">MQQLIDPIVRQRRKTLQLSKEEKMMKRLLGSKHIVIAVLTVLVVAGCGQSEPSTEMTGYVINRNASSILVVGDAGNKMQNSQTPEAMSLRIDGSTKWQGIASDKLKPGHKVKATIKGPIAESYPSQASANRIELLSPAQQEPGLLTEQEAIEKALALHSTAGSVYVYRTELIVNEKNWRIQLDDYLRPGNPVEVRIDAKPDSAK</sequence>
<evidence type="ECO:0000313" key="1">
    <source>
        <dbReference type="EMBL" id="RAV20415.1"/>
    </source>
</evidence>